<gene>
    <name evidence="2" type="ORF">SAPIO_CDS6495</name>
</gene>
<protein>
    <recommendedName>
        <fullName evidence="4">MARVEL domain-containing protein</fullName>
    </recommendedName>
</protein>
<sequence>MRITARGLSPVFLVTNAIVWVSAAIIMGILSYWISQEEQPDSIIYMEVVSVLTVAFALAALFLGTYPSYLQLFNLIFSYLWIVVVALATSLFTNAESEQAHAVQAFSFVAFFALLFNVLYSWYPDFGREQ</sequence>
<dbReference type="OMA" id="QFACAGI"/>
<evidence type="ECO:0000256" key="1">
    <source>
        <dbReference type="SAM" id="Phobius"/>
    </source>
</evidence>
<dbReference type="PANTHER" id="PTHR39608:SF2">
    <property type="entry name" value="MARVEL DOMAIN-CONTAINING PROTEIN"/>
    <property type="match status" value="1"/>
</dbReference>
<dbReference type="HOGENOM" id="CLU_099909_2_0_1"/>
<dbReference type="PANTHER" id="PTHR39608">
    <property type="entry name" value="INTEGRAL MEMBRANE PROTEIN (AFU_ORTHOLOGUE AFUA_5G08640)"/>
    <property type="match status" value="1"/>
</dbReference>
<feature type="transmembrane region" description="Helical" evidence="1">
    <location>
        <begin position="12"/>
        <end position="33"/>
    </location>
</feature>
<dbReference type="EMBL" id="JOWA01000104">
    <property type="protein sequence ID" value="KEZ41935.1"/>
    <property type="molecule type" value="Genomic_DNA"/>
</dbReference>
<keyword evidence="1" id="KW-1133">Transmembrane helix</keyword>
<feature type="transmembrane region" description="Helical" evidence="1">
    <location>
        <begin position="105"/>
        <end position="123"/>
    </location>
</feature>
<reference evidence="2 3" key="1">
    <citation type="journal article" date="2014" name="Genome Announc.">
        <title>Draft genome sequence of the pathogenic fungus Scedosporium apiospermum.</title>
        <authorList>
            <person name="Vandeputte P."/>
            <person name="Ghamrawi S."/>
            <person name="Rechenmann M."/>
            <person name="Iltis A."/>
            <person name="Giraud S."/>
            <person name="Fleury M."/>
            <person name="Thornton C."/>
            <person name="Delhaes L."/>
            <person name="Meyer W."/>
            <person name="Papon N."/>
            <person name="Bouchara J.P."/>
        </authorList>
    </citation>
    <scope>NUCLEOTIDE SEQUENCE [LARGE SCALE GENOMIC DNA]</scope>
    <source>
        <strain evidence="2 3">IHEM 14462</strain>
    </source>
</reference>
<dbReference type="VEuPathDB" id="FungiDB:SAPIO_CDS6495"/>
<proteinExistence type="predicted"/>
<keyword evidence="1" id="KW-0472">Membrane</keyword>
<keyword evidence="1" id="KW-0812">Transmembrane</keyword>
<dbReference type="GeneID" id="27725567"/>
<keyword evidence="3" id="KW-1185">Reference proteome</keyword>
<dbReference type="AlphaFoldDB" id="A0A084G3M3"/>
<feature type="transmembrane region" description="Helical" evidence="1">
    <location>
        <begin position="45"/>
        <end position="66"/>
    </location>
</feature>
<name>A0A084G3M3_PSEDA</name>
<organism evidence="2 3">
    <name type="scientific">Pseudallescheria apiosperma</name>
    <name type="common">Scedosporium apiospermum</name>
    <dbReference type="NCBI Taxonomy" id="563466"/>
    <lineage>
        <taxon>Eukaryota</taxon>
        <taxon>Fungi</taxon>
        <taxon>Dikarya</taxon>
        <taxon>Ascomycota</taxon>
        <taxon>Pezizomycotina</taxon>
        <taxon>Sordariomycetes</taxon>
        <taxon>Hypocreomycetidae</taxon>
        <taxon>Microascales</taxon>
        <taxon>Microascaceae</taxon>
        <taxon>Scedosporium</taxon>
    </lineage>
</organism>
<dbReference type="OrthoDB" id="20872at2759"/>
<evidence type="ECO:0000313" key="3">
    <source>
        <dbReference type="Proteomes" id="UP000028545"/>
    </source>
</evidence>
<comment type="caution">
    <text evidence="2">The sequence shown here is derived from an EMBL/GenBank/DDBJ whole genome shotgun (WGS) entry which is preliminary data.</text>
</comment>
<accession>A0A084G3M3</accession>
<dbReference type="Proteomes" id="UP000028545">
    <property type="component" value="Unassembled WGS sequence"/>
</dbReference>
<dbReference type="KEGG" id="sapo:SAPIO_CDS6495"/>
<feature type="transmembrane region" description="Helical" evidence="1">
    <location>
        <begin position="72"/>
        <end position="93"/>
    </location>
</feature>
<evidence type="ECO:0000313" key="2">
    <source>
        <dbReference type="EMBL" id="KEZ41935.1"/>
    </source>
</evidence>
<dbReference type="RefSeq" id="XP_016641734.1">
    <property type="nucleotide sequence ID" value="XM_016788581.1"/>
</dbReference>
<evidence type="ECO:0008006" key="4">
    <source>
        <dbReference type="Google" id="ProtNLM"/>
    </source>
</evidence>